<name>A0A4Z1CU03_9ACTN</name>
<gene>
    <name evidence="1" type="ORF">E5083_30465</name>
</gene>
<evidence type="ECO:0000313" key="2">
    <source>
        <dbReference type="Proteomes" id="UP000298159"/>
    </source>
</evidence>
<dbReference type="EMBL" id="SRRT01000013">
    <property type="protein sequence ID" value="TGN72259.1"/>
    <property type="molecule type" value="Genomic_DNA"/>
</dbReference>
<proteinExistence type="predicted"/>
<dbReference type="RefSeq" id="WP_135788905.1">
    <property type="nucleotide sequence ID" value="NZ_SRRT01000013.1"/>
</dbReference>
<reference evidence="1 2" key="1">
    <citation type="submission" date="2019-04" db="EMBL/GenBank/DDBJ databases">
        <title>Streptomyces sp. nov. Bv016 isolated from bark of Buahinia variegata.</title>
        <authorList>
            <person name="Kanchanasin P."/>
            <person name="Tanasupawat S."/>
            <person name="Yuki M."/>
            <person name="Kudo T."/>
        </authorList>
    </citation>
    <scope>NUCLEOTIDE SEQUENCE [LARGE SCALE GENOMIC DNA]</scope>
    <source>
        <strain evidence="1 2">Bv016</strain>
    </source>
</reference>
<evidence type="ECO:0000313" key="1">
    <source>
        <dbReference type="EMBL" id="TGN72259.1"/>
    </source>
</evidence>
<sequence length="80" mass="8592">MTAEQHPRRIPIPTDLVVMQSKEDGSALLPAHQVTALMRSLSSALRNHPEIEPADGLDALADQLDLVVLAALDRLAQGDS</sequence>
<keyword evidence="2" id="KW-1185">Reference proteome</keyword>
<accession>A0A4Z1CU03</accession>
<dbReference type="Proteomes" id="UP000298159">
    <property type="component" value="Unassembled WGS sequence"/>
</dbReference>
<organism evidence="1 2">
    <name type="scientific">Streptomyces bauhiniae</name>
    <dbReference type="NCBI Taxonomy" id="2340725"/>
    <lineage>
        <taxon>Bacteria</taxon>
        <taxon>Bacillati</taxon>
        <taxon>Actinomycetota</taxon>
        <taxon>Actinomycetes</taxon>
        <taxon>Kitasatosporales</taxon>
        <taxon>Streptomycetaceae</taxon>
        <taxon>Streptomyces</taxon>
    </lineage>
</organism>
<protein>
    <submittedName>
        <fullName evidence="1">Uncharacterized protein</fullName>
    </submittedName>
</protein>
<dbReference type="GeneID" id="95451897"/>
<comment type="caution">
    <text evidence="1">The sequence shown here is derived from an EMBL/GenBank/DDBJ whole genome shotgun (WGS) entry which is preliminary data.</text>
</comment>
<dbReference type="AlphaFoldDB" id="A0A4Z1CU03"/>